<dbReference type="PANTHER" id="PTHR12558">
    <property type="entry name" value="CELL DIVISION CYCLE 16,23,27"/>
    <property type="match status" value="1"/>
</dbReference>
<accession>A0A1M6UDC5</accession>
<organism evidence="2 3">
    <name type="scientific">Desulfatibacillum alkenivorans DSM 16219</name>
    <dbReference type="NCBI Taxonomy" id="1121393"/>
    <lineage>
        <taxon>Bacteria</taxon>
        <taxon>Pseudomonadati</taxon>
        <taxon>Thermodesulfobacteriota</taxon>
        <taxon>Desulfobacteria</taxon>
        <taxon>Desulfobacterales</taxon>
        <taxon>Desulfatibacillaceae</taxon>
        <taxon>Desulfatibacillum</taxon>
    </lineage>
</organism>
<dbReference type="EMBL" id="FQZU01000030">
    <property type="protein sequence ID" value="SHK67171.1"/>
    <property type="molecule type" value="Genomic_DNA"/>
</dbReference>
<dbReference type="SUPFAM" id="SSF48452">
    <property type="entry name" value="TPR-like"/>
    <property type="match status" value="2"/>
</dbReference>
<gene>
    <name evidence="2" type="ORF">SAMN02745216_03871</name>
</gene>
<protein>
    <submittedName>
        <fullName evidence="2">Tfp pilus assembly protein PilF</fullName>
    </submittedName>
</protein>
<feature type="repeat" description="TPR" evidence="1">
    <location>
        <begin position="437"/>
        <end position="470"/>
    </location>
</feature>
<evidence type="ECO:0000256" key="1">
    <source>
        <dbReference type="PROSITE-ProRule" id="PRU00339"/>
    </source>
</evidence>
<dbReference type="RefSeq" id="WP_073477909.1">
    <property type="nucleotide sequence ID" value="NZ_FQZU01000030.1"/>
</dbReference>
<dbReference type="PANTHER" id="PTHR12558:SF13">
    <property type="entry name" value="CELL DIVISION CYCLE PROTEIN 27 HOMOLOG"/>
    <property type="match status" value="1"/>
</dbReference>
<sequence>MARPHNHDSSKAPPGAFFSARLLAAVAVLVVFFAGTYVLGHKLTAQIYFEKAKNQTKAGHYGLAVQAIEKAYHHDPHNLKILAAYGNACLDASFATISIKPKQERAALALSVFETAVEENPLDAACWFGLGRAQALMEELHPEKGRNCSYLDSFRQTVSLRPNGITYNMHLARCLAYCRQDQELRQVVKHIARIYPPSVYHLTKENYWTPELEPQLKAGLAEAINQSILPRQAHQAMASLLEREGDYARAIDYYKQSLNYLSFENTGWNYIHLGSLMLKNNQPEKASEEFLYGLSYSEYLEKDVERIFHIYRREKQLAFFAPFYKQVVEDFFVSSRLKILIGRAYFEQEDLEDAQVIFGELAHKEENAEAFYWLARIADKNKDWPAMELSIQKATVLEPDNSRYHLLFSQVLSRLKKYERSEKQASLAISTAEKPSPWLHNHRAYVLWRLEDYRGALEDWQRAIELKPDRASFYAQAGKSAEKLGLHDLAREYFQKSLQLEPNNPTYQKLADGAP</sequence>
<evidence type="ECO:0000313" key="2">
    <source>
        <dbReference type="EMBL" id="SHK67171.1"/>
    </source>
</evidence>
<dbReference type="Pfam" id="PF13181">
    <property type="entry name" value="TPR_8"/>
    <property type="match status" value="1"/>
</dbReference>
<feature type="repeat" description="TPR" evidence="1">
    <location>
        <begin position="45"/>
        <end position="78"/>
    </location>
</feature>
<dbReference type="STRING" id="1121393.SAMN02745216_03871"/>
<dbReference type="AlphaFoldDB" id="A0A1M6UDC5"/>
<dbReference type="OrthoDB" id="5419108at2"/>
<evidence type="ECO:0000313" key="3">
    <source>
        <dbReference type="Proteomes" id="UP000183994"/>
    </source>
</evidence>
<dbReference type="SMART" id="SM00028">
    <property type="entry name" value="TPR"/>
    <property type="match status" value="5"/>
</dbReference>
<dbReference type="Proteomes" id="UP000183994">
    <property type="component" value="Unassembled WGS sequence"/>
</dbReference>
<dbReference type="InterPro" id="IPR019734">
    <property type="entry name" value="TPR_rpt"/>
</dbReference>
<dbReference type="Pfam" id="PF13432">
    <property type="entry name" value="TPR_16"/>
    <property type="match status" value="3"/>
</dbReference>
<name>A0A1M6UDC5_9BACT</name>
<reference evidence="3" key="1">
    <citation type="submission" date="2016-11" db="EMBL/GenBank/DDBJ databases">
        <authorList>
            <person name="Varghese N."/>
            <person name="Submissions S."/>
        </authorList>
    </citation>
    <scope>NUCLEOTIDE SEQUENCE [LARGE SCALE GENOMIC DNA]</scope>
    <source>
        <strain evidence="3">DSM 16219</strain>
    </source>
</reference>
<proteinExistence type="predicted"/>
<keyword evidence="1" id="KW-0802">TPR repeat</keyword>
<dbReference type="InterPro" id="IPR011990">
    <property type="entry name" value="TPR-like_helical_dom_sf"/>
</dbReference>
<keyword evidence="3" id="KW-1185">Reference proteome</keyword>
<dbReference type="PROSITE" id="PS50005">
    <property type="entry name" value="TPR"/>
    <property type="match status" value="3"/>
</dbReference>
<dbReference type="Gene3D" id="1.25.40.10">
    <property type="entry name" value="Tetratricopeptide repeat domain"/>
    <property type="match status" value="4"/>
</dbReference>
<feature type="repeat" description="TPR" evidence="1">
    <location>
        <begin position="471"/>
        <end position="504"/>
    </location>
</feature>